<protein>
    <submittedName>
        <fullName evidence="1">Uncharacterized protein</fullName>
    </submittedName>
</protein>
<organism evidence="1 2">
    <name type="scientific">Bugula neritina</name>
    <name type="common">Brown bryozoan</name>
    <name type="synonym">Sertularia neritina</name>
    <dbReference type="NCBI Taxonomy" id="10212"/>
    <lineage>
        <taxon>Eukaryota</taxon>
        <taxon>Metazoa</taxon>
        <taxon>Spiralia</taxon>
        <taxon>Lophotrochozoa</taxon>
        <taxon>Bryozoa</taxon>
        <taxon>Gymnolaemata</taxon>
        <taxon>Cheilostomatida</taxon>
        <taxon>Flustrina</taxon>
        <taxon>Buguloidea</taxon>
        <taxon>Bugulidae</taxon>
        <taxon>Bugula</taxon>
    </lineage>
</organism>
<keyword evidence="2" id="KW-1185">Reference proteome</keyword>
<proteinExistence type="predicted"/>
<name>A0A7J7J8M4_BUGNE</name>
<evidence type="ECO:0000313" key="2">
    <source>
        <dbReference type="Proteomes" id="UP000593567"/>
    </source>
</evidence>
<dbReference type="AlphaFoldDB" id="A0A7J7J8M4"/>
<sequence>MLAYATADGPAHYYSQSYSRIAVRTARLSLLLVTQSHEHLIPTLSHHTTQPLCIFDSDTLRSAFYNNT</sequence>
<dbReference type="Proteomes" id="UP000593567">
    <property type="component" value="Unassembled WGS sequence"/>
</dbReference>
<gene>
    <name evidence="1" type="ORF">EB796_019315</name>
</gene>
<evidence type="ECO:0000313" key="1">
    <source>
        <dbReference type="EMBL" id="KAF6022375.1"/>
    </source>
</evidence>
<reference evidence="1" key="1">
    <citation type="submission" date="2020-06" db="EMBL/GenBank/DDBJ databases">
        <title>Draft genome of Bugula neritina, a colonial animal packing powerful symbionts and potential medicines.</title>
        <authorList>
            <person name="Rayko M."/>
        </authorList>
    </citation>
    <scope>NUCLEOTIDE SEQUENCE [LARGE SCALE GENOMIC DNA]</scope>
    <source>
        <strain evidence="1">Kwan_BN1</strain>
    </source>
</reference>
<comment type="caution">
    <text evidence="1">The sequence shown here is derived from an EMBL/GenBank/DDBJ whole genome shotgun (WGS) entry which is preliminary data.</text>
</comment>
<dbReference type="EMBL" id="VXIV02002858">
    <property type="protein sequence ID" value="KAF6022375.1"/>
    <property type="molecule type" value="Genomic_DNA"/>
</dbReference>
<accession>A0A7J7J8M4</accession>